<name>A0A6J8C4L8_MYTCO</name>
<gene>
    <name evidence="2" type="ORF">MCOR_25525</name>
</gene>
<feature type="region of interest" description="Disordered" evidence="1">
    <location>
        <begin position="227"/>
        <end position="275"/>
    </location>
</feature>
<sequence>MTTLGYDEESNPSEMNKETVDSTIDEKLPNVQTDDERSGFTRWRFVKEDTPEQDISPLTDTDDEDEPVPIRRSTRVGDHHGFTTGEFDMAKSAITTMSDWGKKIQCLKSFARPTTIKIRYNNSMILCTALSKPWVSIPRRYSEDLDKWIKDYISPERVQAIGKCTFVSTTYYCTKTETGAVLKVAPKPTVTMSSYPPKNYEINVNRNIHHIEVMVGIEVQVGEAAEAGTKPQDRTTIGKNQGQKQLAKSRTEQQLAKSKNTRSCTARSSTTTKQE</sequence>
<organism evidence="2 3">
    <name type="scientific">Mytilus coruscus</name>
    <name type="common">Sea mussel</name>
    <dbReference type="NCBI Taxonomy" id="42192"/>
    <lineage>
        <taxon>Eukaryota</taxon>
        <taxon>Metazoa</taxon>
        <taxon>Spiralia</taxon>
        <taxon>Lophotrochozoa</taxon>
        <taxon>Mollusca</taxon>
        <taxon>Bivalvia</taxon>
        <taxon>Autobranchia</taxon>
        <taxon>Pteriomorphia</taxon>
        <taxon>Mytilida</taxon>
        <taxon>Mytiloidea</taxon>
        <taxon>Mytilidae</taxon>
        <taxon>Mytilinae</taxon>
        <taxon>Mytilus</taxon>
    </lineage>
</organism>
<evidence type="ECO:0000256" key="1">
    <source>
        <dbReference type="SAM" id="MobiDB-lite"/>
    </source>
</evidence>
<protein>
    <submittedName>
        <fullName evidence="2">Uncharacterized protein</fullName>
    </submittedName>
</protein>
<evidence type="ECO:0000313" key="3">
    <source>
        <dbReference type="Proteomes" id="UP000507470"/>
    </source>
</evidence>
<feature type="compositionally biased region" description="Acidic residues" evidence="1">
    <location>
        <begin position="1"/>
        <end position="11"/>
    </location>
</feature>
<feature type="region of interest" description="Disordered" evidence="1">
    <location>
        <begin position="1"/>
        <end position="79"/>
    </location>
</feature>
<dbReference type="OrthoDB" id="6194918at2759"/>
<reference evidence="2 3" key="1">
    <citation type="submission" date="2020-06" db="EMBL/GenBank/DDBJ databases">
        <authorList>
            <person name="Li R."/>
            <person name="Bekaert M."/>
        </authorList>
    </citation>
    <scope>NUCLEOTIDE SEQUENCE [LARGE SCALE GENOMIC DNA]</scope>
    <source>
        <strain evidence="3">wild</strain>
    </source>
</reference>
<dbReference type="AlphaFoldDB" id="A0A6J8C4L8"/>
<feature type="compositionally biased region" description="Polar residues" evidence="1">
    <location>
        <begin position="234"/>
        <end position="258"/>
    </location>
</feature>
<proteinExistence type="predicted"/>
<keyword evidence="3" id="KW-1185">Reference proteome</keyword>
<evidence type="ECO:0000313" key="2">
    <source>
        <dbReference type="EMBL" id="CAC5390426.1"/>
    </source>
</evidence>
<feature type="compositionally biased region" description="Basic and acidic residues" evidence="1">
    <location>
        <begin position="15"/>
        <end position="50"/>
    </location>
</feature>
<feature type="compositionally biased region" description="Low complexity" evidence="1">
    <location>
        <begin position="261"/>
        <end position="275"/>
    </location>
</feature>
<accession>A0A6J8C4L8</accession>
<dbReference type="Proteomes" id="UP000507470">
    <property type="component" value="Unassembled WGS sequence"/>
</dbReference>
<dbReference type="EMBL" id="CACVKT020004523">
    <property type="protein sequence ID" value="CAC5390426.1"/>
    <property type="molecule type" value="Genomic_DNA"/>
</dbReference>